<protein>
    <submittedName>
        <fullName evidence="1">Uncharacterized protein</fullName>
    </submittedName>
</protein>
<gene>
    <name evidence="1" type="ORF">B4U80_04781</name>
</gene>
<evidence type="ECO:0000313" key="2">
    <source>
        <dbReference type="Proteomes" id="UP000288716"/>
    </source>
</evidence>
<reference evidence="1 2" key="1">
    <citation type="journal article" date="2018" name="Gigascience">
        <title>Genomes of trombidid mites reveal novel predicted allergens and laterally-transferred genes associated with secondary metabolism.</title>
        <authorList>
            <person name="Dong X."/>
            <person name="Chaisiri K."/>
            <person name="Xia D."/>
            <person name="Armstrong S.D."/>
            <person name="Fang Y."/>
            <person name="Donnelly M.J."/>
            <person name="Kadowaki T."/>
            <person name="McGarry J.W."/>
            <person name="Darby A.C."/>
            <person name="Makepeace B.L."/>
        </authorList>
    </citation>
    <scope>NUCLEOTIDE SEQUENCE [LARGE SCALE GENOMIC DNA]</scope>
    <source>
        <strain evidence="1">UoL-UT</strain>
    </source>
</reference>
<sequence>MVRRLKSLHFHKLRSFLVGKGSVLKSISSSRKELQTKLYILSILSLLANITKDKFFGFPNTPGIGIQLISKQKET</sequence>
<accession>A0A443RTN1</accession>
<name>A0A443RTN1_9ACAR</name>
<evidence type="ECO:0000313" key="1">
    <source>
        <dbReference type="EMBL" id="RWS18439.1"/>
    </source>
</evidence>
<dbReference type="EMBL" id="NCKV01039719">
    <property type="protein sequence ID" value="RWS18439.1"/>
    <property type="molecule type" value="Genomic_DNA"/>
</dbReference>
<dbReference type="VEuPathDB" id="VectorBase:LDEU013601"/>
<dbReference type="Proteomes" id="UP000288716">
    <property type="component" value="Unassembled WGS sequence"/>
</dbReference>
<dbReference type="AlphaFoldDB" id="A0A443RTN1"/>
<proteinExistence type="predicted"/>
<keyword evidence="2" id="KW-1185">Reference proteome</keyword>
<organism evidence="1 2">
    <name type="scientific">Leptotrombidium deliense</name>
    <dbReference type="NCBI Taxonomy" id="299467"/>
    <lineage>
        <taxon>Eukaryota</taxon>
        <taxon>Metazoa</taxon>
        <taxon>Ecdysozoa</taxon>
        <taxon>Arthropoda</taxon>
        <taxon>Chelicerata</taxon>
        <taxon>Arachnida</taxon>
        <taxon>Acari</taxon>
        <taxon>Acariformes</taxon>
        <taxon>Trombidiformes</taxon>
        <taxon>Prostigmata</taxon>
        <taxon>Anystina</taxon>
        <taxon>Parasitengona</taxon>
        <taxon>Trombiculoidea</taxon>
        <taxon>Trombiculidae</taxon>
        <taxon>Leptotrombidium</taxon>
    </lineage>
</organism>
<comment type="caution">
    <text evidence="1">The sequence shown here is derived from an EMBL/GenBank/DDBJ whole genome shotgun (WGS) entry which is preliminary data.</text>
</comment>